<comment type="subunit">
    <text evidence="6">Heterooligomer composed of large and small subunits.</text>
</comment>
<keyword evidence="2 6" id="KW-0963">Cytoplasm</keyword>
<organism evidence="8 9">
    <name type="scientific">Nitrosomonas eutropha</name>
    <dbReference type="NCBI Taxonomy" id="916"/>
    <lineage>
        <taxon>Bacteria</taxon>
        <taxon>Pseudomonadati</taxon>
        <taxon>Pseudomonadota</taxon>
        <taxon>Betaproteobacteria</taxon>
        <taxon>Nitrosomonadales</taxon>
        <taxon>Nitrosomonadaceae</taxon>
        <taxon>Nitrosomonas</taxon>
    </lineage>
</organism>
<evidence type="ECO:0000256" key="7">
    <source>
        <dbReference type="SAM" id="MobiDB-lite"/>
    </source>
</evidence>
<comment type="function">
    <text evidence="6">Bidirectionally degrades single-stranded DNA into large acid-insoluble oligonucleotides, which are then degraded further into small acid-soluble oligonucleotides.</text>
</comment>
<evidence type="ECO:0000256" key="2">
    <source>
        <dbReference type="ARBA" id="ARBA00022490"/>
    </source>
</evidence>
<dbReference type="InterPro" id="IPR037004">
    <property type="entry name" value="Exonuc_VII_ssu_sf"/>
</dbReference>
<dbReference type="SUPFAM" id="SSF116842">
    <property type="entry name" value="XseB-like"/>
    <property type="match status" value="1"/>
</dbReference>
<dbReference type="EMBL" id="QICQ01000007">
    <property type="protein sequence ID" value="PXV82454.1"/>
    <property type="molecule type" value="Genomic_DNA"/>
</dbReference>
<evidence type="ECO:0000256" key="4">
    <source>
        <dbReference type="ARBA" id="ARBA00022801"/>
    </source>
</evidence>
<comment type="subcellular location">
    <subcellularLocation>
        <location evidence="6">Cytoplasm</location>
    </subcellularLocation>
</comment>
<dbReference type="NCBIfam" id="TIGR01280">
    <property type="entry name" value="xseB"/>
    <property type="match status" value="1"/>
</dbReference>
<evidence type="ECO:0000313" key="9">
    <source>
        <dbReference type="Proteomes" id="UP000247780"/>
    </source>
</evidence>
<keyword evidence="4 6" id="KW-0378">Hydrolase</keyword>
<accession>A0ABX5M853</accession>
<dbReference type="Proteomes" id="UP000247780">
    <property type="component" value="Unassembled WGS sequence"/>
</dbReference>
<protein>
    <recommendedName>
        <fullName evidence="6">Exodeoxyribonuclease 7 small subunit</fullName>
        <ecNumber evidence="6">3.1.11.6</ecNumber>
    </recommendedName>
    <alternativeName>
        <fullName evidence="6">Exodeoxyribonuclease VII small subunit</fullName>
        <shortName evidence="6">Exonuclease VII small subunit</shortName>
    </alternativeName>
</protein>
<dbReference type="EC" id="3.1.11.6" evidence="6"/>
<keyword evidence="5 6" id="KW-0269">Exonuclease</keyword>
<evidence type="ECO:0000256" key="5">
    <source>
        <dbReference type="ARBA" id="ARBA00022839"/>
    </source>
</evidence>
<feature type="region of interest" description="Disordered" evidence="7">
    <location>
        <begin position="1"/>
        <end position="35"/>
    </location>
</feature>
<gene>
    <name evidence="6" type="primary">xseB</name>
    <name evidence="8" type="ORF">C8R14_10725</name>
</gene>
<dbReference type="PANTHER" id="PTHR34137:SF1">
    <property type="entry name" value="EXODEOXYRIBONUCLEASE 7 SMALL SUBUNIT"/>
    <property type="match status" value="1"/>
</dbReference>
<dbReference type="InterPro" id="IPR003761">
    <property type="entry name" value="Exonuc_VII_S"/>
</dbReference>
<comment type="similarity">
    <text evidence="1 6">Belongs to the XseB family.</text>
</comment>
<evidence type="ECO:0000256" key="1">
    <source>
        <dbReference type="ARBA" id="ARBA00009998"/>
    </source>
</evidence>
<comment type="catalytic activity">
    <reaction evidence="6">
        <text>Exonucleolytic cleavage in either 5'- to 3'- or 3'- to 5'-direction to yield nucleoside 5'-phosphates.</text>
        <dbReference type="EC" id="3.1.11.6"/>
    </reaction>
</comment>
<dbReference type="Gene3D" id="1.10.287.1040">
    <property type="entry name" value="Exonuclease VII, small subunit"/>
    <property type="match status" value="1"/>
</dbReference>
<dbReference type="NCBIfam" id="NF002141">
    <property type="entry name" value="PRK00977.1-5"/>
    <property type="match status" value="1"/>
</dbReference>
<keyword evidence="9" id="KW-1185">Reference proteome</keyword>
<evidence type="ECO:0000256" key="6">
    <source>
        <dbReference type="HAMAP-Rule" id="MF_00337"/>
    </source>
</evidence>
<comment type="caution">
    <text evidence="8">The sequence shown here is derived from an EMBL/GenBank/DDBJ whole genome shotgun (WGS) entry which is preliminary data.</text>
</comment>
<proteinExistence type="inferred from homology"/>
<reference evidence="8 9" key="1">
    <citation type="submission" date="2018-04" db="EMBL/GenBank/DDBJ databases">
        <title>Active sludge and wastewater microbial communities from Klosterneuburg, Austria.</title>
        <authorList>
            <person name="Wagner M."/>
        </authorList>
    </citation>
    <scope>NUCLEOTIDE SEQUENCE [LARGE SCALE GENOMIC DNA]</scope>
    <source>
        <strain evidence="8 9">Nm 57</strain>
    </source>
</reference>
<sequence length="103" mass="11590">MSRVNVCTPEKPSIRMKKKSLSKEESALLSPPENFETATTELEQIVANMEAGQMSLEDALSAYKRGVELLQYCQNMLKDSQQQIKILEADILKNFSTTEHDAP</sequence>
<evidence type="ECO:0000256" key="3">
    <source>
        <dbReference type="ARBA" id="ARBA00022722"/>
    </source>
</evidence>
<dbReference type="Pfam" id="PF02609">
    <property type="entry name" value="Exonuc_VII_S"/>
    <property type="match status" value="1"/>
</dbReference>
<name>A0ABX5M853_9PROT</name>
<dbReference type="HAMAP" id="MF_00337">
    <property type="entry name" value="Exonuc_7_S"/>
    <property type="match status" value="1"/>
</dbReference>
<dbReference type="PANTHER" id="PTHR34137">
    <property type="entry name" value="EXODEOXYRIBONUCLEASE 7 SMALL SUBUNIT"/>
    <property type="match status" value="1"/>
</dbReference>
<keyword evidence="3 6" id="KW-0540">Nuclease</keyword>
<evidence type="ECO:0000313" key="8">
    <source>
        <dbReference type="EMBL" id="PXV82454.1"/>
    </source>
</evidence>